<keyword evidence="2" id="KW-0378">Hydrolase</keyword>
<dbReference type="Gene3D" id="3.40.50.1820">
    <property type="entry name" value="alpha/beta hydrolase"/>
    <property type="match status" value="1"/>
</dbReference>
<dbReference type="GO" id="GO:0006508">
    <property type="term" value="P:proteolysis"/>
    <property type="evidence" value="ECO:0007669"/>
    <property type="project" value="InterPro"/>
</dbReference>
<reference evidence="4" key="1">
    <citation type="submission" date="2021-01" db="EMBL/GenBank/DDBJ databases">
        <authorList>
            <person name="Corre E."/>
            <person name="Pelletier E."/>
            <person name="Niang G."/>
            <person name="Scheremetjew M."/>
            <person name="Finn R."/>
            <person name="Kale V."/>
            <person name="Holt S."/>
            <person name="Cochrane G."/>
            <person name="Meng A."/>
            <person name="Brown T."/>
            <person name="Cohen L."/>
        </authorList>
    </citation>
    <scope>NUCLEOTIDE SEQUENCE</scope>
    <source>
        <strain evidence="4">CCMP2078</strain>
    </source>
</reference>
<organism evidence="4">
    <name type="scientific">Pinguiococcus pyrenoidosus</name>
    <dbReference type="NCBI Taxonomy" id="172671"/>
    <lineage>
        <taxon>Eukaryota</taxon>
        <taxon>Sar</taxon>
        <taxon>Stramenopiles</taxon>
        <taxon>Ochrophyta</taxon>
        <taxon>Pinguiophyceae</taxon>
        <taxon>Pinguiochrysidales</taxon>
        <taxon>Pinguiochrysidaceae</taxon>
        <taxon>Pinguiococcus</taxon>
    </lineage>
</organism>
<accession>A0A7R9U1I4</accession>
<gene>
    <name evidence="4" type="ORF">PPYR1160_LOCUS1167</name>
</gene>
<evidence type="ECO:0000256" key="1">
    <source>
        <dbReference type="ARBA" id="ARBA00010088"/>
    </source>
</evidence>
<dbReference type="InterPro" id="IPR029058">
    <property type="entry name" value="AB_hydrolase_fold"/>
</dbReference>
<evidence type="ECO:0000313" key="4">
    <source>
        <dbReference type="EMBL" id="CAD8251676.1"/>
    </source>
</evidence>
<dbReference type="PANTHER" id="PTHR43798:SF33">
    <property type="entry name" value="HYDROLASE, PUTATIVE (AFU_ORTHOLOGUE AFUA_2G14860)-RELATED"/>
    <property type="match status" value="1"/>
</dbReference>
<dbReference type="InterPro" id="IPR000073">
    <property type="entry name" value="AB_hydrolase_1"/>
</dbReference>
<dbReference type="AlphaFoldDB" id="A0A7R9U1I4"/>
<comment type="similarity">
    <text evidence="1">Belongs to the peptidase S33 family.</text>
</comment>
<dbReference type="InterPro" id="IPR050266">
    <property type="entry name" value="AB_hydrolase_sf"/>
</dbReference>
<evidence type="ECO:0000256" key="2">
    <source>
        <dbReference type="ARBA" id="ARBA00022801"/>
    </source>
</evidence>
<dbReference type="EMBL" id="HBEA01001568">
    <property type="protein sequence ID" value="CAD8251676.1"/>
    <property type="molecule type" value="Transcribed_RNA"/>
</dbReference>
<dbReference type="PANTHER" id="PTHR43798">
    <property type="entry name" value="MONOACYLGLYCEROL LIPASE"/>
    <property type="match status" value="1"/>
</dbReference>
<evidence type="ECO:0000259" key="3">
    <source>
        <dbReference type="Pfam" id="PF00561"/>
    </source>
</evidence>
<dbReference type="SUPFAM" id="SSF53474">
    <property type="entry name" value="alpha/beta-Hydrolases"/>
    <property type="match status" value="1"/>
</dbReference>
<feature type="domain" description="AB hydrolase-1" evidence="3">
    <location>
        <begin position="29"/>
        <end position="137"/>
    </location>
</feature>
<dbReference type="Pfam" id="PF00561">
    <property type="entry name" value="Abhydrolase_1"/>
    <property type="match status" value="1"/>
</dbReference>
<protein>
    <recommendedName>
        <fullName evidence="3">AB hydrolase-1 domain-containing protein</fullName>
    </recommendedName>
</protein>
<dbReference type="GO" id="GO:0016020">
    <property type="term" value="C:membrane"/>
    <property type="evidence" value="ECO:0007669"/>
    <property type="project" value="TreeGrafter"/>
</dbReference>
<dbReference type="InterPro" id="IPR002410">
    <property type="entry name" value="Peptidase_S33"/>
</dbReference>
<proteinExistence type="inferred from homology"/>
<name>A0A7R9U1I4_9STRA</name>
<dbReference type="PRINTS" id="PR00793">
    <property type="entry name" value="PROAMNOPTASE"/>
</dbReference>
<sequence length="367" mass="39793">MQTVQTQGGHTIALEIRDPLDGGASDLAPVLCVSGGPGLPSSYLHPLVPLLGGRRTIFFDLPGCGASDAPSEPHSYGTDDCVADFCDVVAQLSAKFGLTRAHLLGHSWGGVLALAALLRGRFFEMRLCSLVLLSAGASTTSLLAEARRLREWIRRGEEMRIFKERLAARQQAETLPGAGGLGGPEHAPTEIQQSPYEESMDAAEELFFAKHECRVKPVPDCLRDARNEVSSMYKASRNLESFDVASELAERMGEPAEEAATREGAVEFGTLPVLVLRGEDDFCTQKCVQPVLGTSATMPQKAQLKLVRCACLTAAYRCFWLLTAASLDLLPSSEEGIIPEAGHYSFLENPEEFSRQVIAFLERHEAS</sequence>
<dbReference type="GO" id="GO:0008233">
    <property type="term" value="F:peptidase activity"/>
    <property type="evidence" value="ECO:0007669"/>
    <property type="project" value="InterPro"/>
</dbReference>